<proteinExistence type="predicted"/>
<reference evidence="1" key="1">
    <citation type="submission" date="2014-11" db="EMBL/GenBank/DDBJ databases">
        <authorList>
            <person name="Amaro Gonzalez C."/>
        </authorList>
    </citation>
    <scope>NUCLEOTIDE SEQUENCE</scope>
</reference>
<protein>
    <submittedName>
        <fullName evidence="1">Uncharacterized protein</fullName>
    </submittedName>
</protein>
<sequence>MMSSTVDRAFKSIFTLSTTQFLLFPKLLDDRFLGPLPKSWCAPYCYYLIWVF</sequence>
<dbReference type="EMBL" id="GBXM01098220">
    <property type="protein sequence ID" value="JAH10357.1"/>
    <property type="molecule type" value="Transcribed_RNA"/>
</dbReference>
<evidence type="ECO:0000313" key="1">
    <source>
        <dbReference type="EMBL" id="JAH10357.1"/>
    </source>
</evidence>
<dbReference type="AlphaFoldDB" id="A0A0E9Q1I0"/>
<name>A0A0E9Q1I0_ANGAN</name>
<accession>A0A0E9Q1I0</accession>
<reference evidence="1" key="2">
    <citation type="journal article" date="2015" name="Fish Shellfish Immunol.">
        <title>Early steps in the European eel (Anguilla anguilla)-Vibrio vulnificus interaction in the gills: Role of the RtxA13 toxin.</title>
        <authorList>
            <person name="Callol A."/>
            <person name="Pajuelo D."/>
            <person name="Ebbesson L."/>
            <person name="Teles M."/>
            <person name="MacKenzie S."/>
            <person name="Amaro C."/>
        </authorList>
    </citation>
    <scope>NUCLEOTIDE SEQUENCE</scope>
</reference>
<organism evidence="1">
    <name type="scientific">Anguilla anguilla</name>
    <name type="common">European freshwater eel</name>
    <name type="synonym">Muraena anguilla</name>
    <dbReference type="NCBI Taxonomy" id="7936"/>
    <lineage>
        <taxon>Eukaryota</taxon>
        <taxon>Metazoa</taxon>
        <taxon>Chordata</taxon>
        <taxon>Craniata</taxon>
        <taxon>Vertebrata</taxon>
        <taxon>Euteleostomi</taxon>
        <taxon>Actinopterygii</taxon>
        <taxon>Neopterygii</taxon>
        <taxon>Teleostei</taxon>
        <taxon>Anguilliformes</taxon>
        <taxon>Anguillidae</taxon>
        <taxon>Anguilla</taxon>
    </lineage>
</organism>